<evidence type="ECO:0000256" key="1">
    <source>
        <dbReference type="ARBA" id="ARBA00010541"/>
    </source>
</evidence>
<evidence type="ECO:0000256" key="3">
    <source>
        <dbReference type="ARBA" id="ARBA00022801"/>
    </source>
</evidence>
<sequence length="641" mass="68620" precursor="true">MKSILSTLLATGLTFVFAITCVAQDEAVKASAAAIRYASQSVVQIDTVGGLTPQGQSRSTAAFSGTVVSADGLIVTASYNLLHQPASVFVKFPAADGERPDATERVAAEIVATDSSRNLTLLKIDRDEMVPITFANETSVRVGERAIAIGKSVSMRDANVSFGIVSAKGRIWNRATQTDAKISRQNYGGPLVTLSGQAIGILVPMQHSSSEVAAGSQWYDSGIGFAANVDAESDAFKRFLGGESLRAGLIGVSFEGQDENADPAKVSFCLPTSPAGKAGLKVGDTIVKAAGKLIVRQAQFKHLIGPLYEKETLSVVVERDGKTLEFGIELAGEIDPYVEPEFGVLLRLATEVPIIETVIPESPAAEAELKSEDVITKVNDAEIASADEFREAHRQLVVGEPISLEVERAGKSIELSLTPRRQLADILKTVPLRNTGAAREFESIEIAVAEGSNKCLAFVPQSDDADEEDAESKRPQPPVLVWVPSPGPVDAKAMFRKFENFCSTNDALVLIPQSVDPEKWLPDDASVIAKALDRLAQRASFDPRRVAIAGKGPGGEMALLTAFSNRKLFAGVAMIDAELSTSQPNLQSLPSTKLHLMVLGAEGNQESIQFFREKGFSIFEDPSSANALERLAIWLRTLDRL</sequence>
<dbReference type="SUPFAM" id="SSF50156">
    <property type="entry name" value="PDZ domain-like"/>
    <property type="match status" value="2"/>
</dbReference>
<proteinExistence type="inferred from homology"/>
<dbReference type="GO" id="GO:0006515">
    <property type="term" value="P:protein quality control for misfolded or incompletely synthesized proteins"/>
    <property type="evidence" value="ECO:0007669"/>
    <property type="project" value="TreeGrafter"/>
</dbReference>
<comment type="similarity">
    <text evidence="1">Belongs to the peptidase S1C family.</text>
</comment>
<evidence type="ECO:0000313" key="6">
    <source>
        <dbReference type="EMBL" id="QEG21746.1"/>
    </source>
</evidence>
<dbReference type="InterPro" id="IPR001478">
    <property type="entry name" value="PDZ"/>
</dbReference>
<feature type="signal peptide" evidence="4">
    <location>
        <begin position="1"/>
        <end position="18"/>
    </location>
</feature>
<dbReference type="InterPro" id="IPR009003">
    <property type="entry name" value="Peptidase_S1_PA"/>
</dbReference>
<dbReference type="InterPro" id="IPR001940">
    <property type="entry name" value="Peptidase_S1C"/>
</dbReference>
<dbReference type="Gene3D" id="3.40.50.1820">
    <property type="entry name" value="alpha/beta hydrolase"/>
    <property type="match status" value="1"/>
</dbReference>
<dbReference type="SUPFAM" id="SSF53474">
    <property type="entry name" value="alpha/beta-Hydrolases"/>
    <property type="match status" value="1"/>
</dbReference>
<dbReference type="PRINTS" id="PR00834">
    <property type="entry name" value="PROTEASES2C"/>
</dbReference>
<dbReference type="STRING" id="980251.GCA_001642875_03206"/>
<evidence type="ECO:0000313" key="7">
    <source>
        <dbReference type="Proteomes" id="UP000322214"/>
    </source>
</evidence>
<dbReference type="PROSITE" id="PS50106">
    <property type="entry name" value="PDZ"/>
    <property type="match status" value="1"/>
</dbReference>
<dbReference type="Pfam" id="PF13365">
    <property type="entry name" value="Trypsin_2"/>
    <property type="match status" value="1"/>
</dbReference>
<evidence type="ECO:0000256" key="4">
    <source>
        <dbReference type="SAM" id="SignalP"/>
    </source>
</evidence>
<dbReference type="PANTHER" id="PTHR22939:SF129">
    <property type="entry name" value="SERINE PROTEASE HTRA2, MITOCHONDRIAL"/>
    <property type="match status" value="1"/>
</dbReference>
<dbReference type="RefSeq" id="WP_075085429.1">
    <property type="nucleotide sequence ID" value="NZ_CP042912.1"/>
</dbReference>
<dbReference type="Gene3D" id="2.30.42.10">
    <property type="match status" value="2"/>
</dbReference>
<dbReference type="EC" id="3.4.21.107" evidence="6"/>
<dbReference type="InterPro" id="IPR029058">
    <property type="entry name" value="AB_hydrolase_fold"/>
</dbReference>
<gene>
    <name evidence="6" type="primary">mucD_1</name>
    <name evidence="6" type="ORF">MFFC18_16050</name>
</gene>
<feature type="chain" id="PRO_5022794967" evidence="4">
    <location>
        <begin position="19"/>
        <end position="641"/>
    </location>
</feature>
<keyword evidence="7" id="KW-1185">Reference proteome</keyword>
<keyword evidence="3 6" id="KW-0378">Hydrolase</keyword>
<dbReference type="OrthoDB" id="248175at2"/>
<protein>
    <submittedName>
        <fullName evidence="6">Putative periplasmic serine endoprotease DegP-like</fullName>
        <ecNumber evidence="6">3.4.21.107</ecNumber>
    </submittedName>
</protein>
<dbReference type="GO" id="GO:0042597">
    <property type="term" value="C:periplasmic space"/>
    <property type="evidence" value="ECO:0007669"/>
    <property type="project" value="TreeGrafter"/>
</dbReference>
<reference evidence="6 7" key="1">
    <citation type="submission" date="2019-08" db="EMBL/GenBank/DDBJ databases">
        <title>Deep-cultivation of Planctomycetes and their phenomic and genomic characterization uncovers novel biology.</title>
        <authorList>
            <person name="Wiegand S."/>
            <person name="Jogler M."/>
            <person name="Boedeker C."/>
            <person name="Pinto D."/>
            <person name="Vollmers J."/>
            <person name="Rivas-Marin E."/>
            <person name="Kohn T."/>
            <person name="Peeters S.H."/>
            <person name="Heuer A."/>
            <person name="Rast P."/>
            <person name="Oberbeckmann S."/>
            <person name="Bunk B."/>
            <person name="Jeske O."/>
            <person name="Meyerdierks A."/>
            <person name="Storesund J.E."/>
            <person name="Kallscheuer N."/>
            <person name="Luecker S."/>
            <person name="Lage O.M."/>
            <person name="Pohl T."/>
            <person name="Merkel B.J."/>
            <person name="Hornburger P."/>
            <person name="Mueller R.-W."/>
            <person name="Bruemmer F."/>
            <person name="Labrenz M."/>
            <person name="Spormann A.M."/>
            <person name="Op den Camp H."/>
            <person name="Overmann J."/>
            <person name="Amann R."/>
            <person name="Jetten M.S.M."/>
            <person name="Mascher T."/>
            <person name="Medema M.H."/>
            <person name="Devos D.P."/>
            <person name="Kaster A.-K."/>
            <person name="Ovreas L."/>
            <person name="Rohde M."/>
            <person name="Galperin M.Y."/>
            <person name="Jogler C."/>
        </authorList>
    </citation>
    <scope>NUCLEOTIDE SEQUENCE [LARGE SCALE GENOMIC DNA]</scope>
    <source>
        <strain evidence="6 7">FC18</strain>
    </source>
</reference>
<keyword evidence="2 6" id="KW-0645">Protease</keyword>
<dbReference type="GO" id="GO:0004252">
    <property type="term" value="F:serine-type endopeptidase activity"/>
    <property type="evidence" value="ECO:0007669"/>
    <property type="project" value="InterPro"/>
</dbReference>
<organism evidence="6 7">
    <name type="scientific">Mariniblastus fucicola</name>
    <dbReference type="NCBI Taxonomy" id="980251"/>
    <lineage>
        <taxon>Bacteria</taxon>
        <taxon>Pseudomonadati</taxon>
        <taxon>Planctomycetota</taxon>
        <taxon>Planctomycetia</taxon>
        <taxon>Pirellulales</taxon>
        <taxon>Pirellulaceae</taxon>
        <taxon>Mariniblastus</taxon>
    </lineage>
</organism>
<dbReference type="AlphaFoldDB" id="A0A5B9PB54"/>
<dbReference type="EMBL" id="CP042912">
    <property type="protein sequence ID" value="QEG21746.1"/>
    <property type="molecule type" value="Genomic_DNA"/>
</dbReference>
<evidence type="ECO:0000259" key="5">
    <source>
        <dbReference type="PROSITE" id="PS50106"/>
    </source>
</evidence>
<dbReference type="SUPFAM" id="SSF50494">
    <property type="entry name" value="Trypsin-like serine proteases"/>
    <property type="match status" value="1"/>
</dbReference>
<dbReference type="PANTHER" id="PTHR22939">
    <property type="entry name" value="SERINE PROTEASE FAMILY S1C HTRA-RELATED"/>
    <property type="match status" value="1"/>
</dbReference>
<dbReference type="KEGG" id="mff:MFFC18_16050"/>
<keyword evidence="4" id="KW-0732">Signal</keyword>
<dbReference type="InterPro" id="IPR036034">
    <property type="entry name" value="PDZ_sf"/>
</dbReference>
<dbReference type="Pfam" id="PF13180">
    <property type="entry name" value="PDZ_2"/>
    <property type="match status" value="2"/>
</dbReference>
<dbReference type="Proteomes" id="UP000322214">
    <property type="component" value="Chromosome"/>
</dbReference>
<accession>A0A5B9PB54</accession>
<dbReference type="SMART" id="SM00228">
    <property type="entry name" value="PDZ"/>
    <property type="match status" value="2"/>
</dbReference>
<evidence type="ECO:0000256" key="2">
    <source>
        <dbReference type="ARBA" id="ARBA00022670"/>
    </source>
</evidence>
<name>A0A5B9PB54_9BACT</name>
<feature type="domain" description="PDZ" evidence="5">
    <location>
        <begin position="314"/>
        <end position="410"/>
    </location>
</feature>
<dbReference type="Gene3D" id="2.40.10.120">
    <property type="match status" value="1"/>
</dbReference>